<proteinExistence type="predicted"/>
<dbReference type="EMBL" id="CAVNYO010000458">
    <property type="protein sequence ID" value="CAK5282590.1"/>
    <property type="molecule type" value="Genomic_DNA"/>
</dbReference>
<comment type="caution">
    <text evidence="1">The sequence shown here is derived from an EMBL/GenBank/DDBJ whole genome shotgun (WGS) entry which is preliminary data.</text>
</comment>
<evidence type="ECO:0000313" key="2">
    <source>
        <dbReference type="Proteomes" id="UP001295794"/>
    </source>
</evidence>
<reference evidence="1" key="1">
    <citation type="submission" date="2023-11" db="EMBL/GenBank/DDBJ databases">
        <authorList>
            <person name="De Vega J J."/>
            <person name="De Vega J J."/>
        </authorList>
    </citation>
    <scope>NUCLEOTIDE SEQUENCE</scope>
</reference>
<organism evidence="1 2">
    <name type="scientific">Mycena citricolor</name>
    <dbReference type="NCBI Taxonomy" id="2018698"/>
    <lineage>
        <taxon>Eukaryota</taxon>
        <taxon>Fungi</taxon>
        <taxon>Dikarya</taxon>
        <taxon>Basidiomycota</taxon>
        <taxon>Agaricomycotina</taxon>
        <taxon>Agaricomycetes</taxon>
        <taxon>Agaricomycetidae</taxon>
        <taxon>Agaricales</taxon>
        <taxon>Marasmiineae</taxon>
        <taxon>Mycenaceae</taxon>
        <taxon>Mycena</taxon>
    </lineage>
</organism>
<dbReference type="AlphaFoldDB" id="A0AAD2HWS4"/>
<name>A0AAD2HWS4_9AGAR</name>
<accession>A0AAD2HWS4</accession>
<dbReference type="Proteomes" id="UP001295794">
    <property type="component" value="Unassembled WGS sequence"/>
</dbReference>
<evidence type="ECO:0000313" key="1">
    <source>
        <dbReference type="EMBL" id="CAK5282590.1"/>
    </source>
</evidence>
<protein>
    <submittedName>
        <fullName evidence="1">Uncharacterized protein</fullName>
    </submittedName>
</protein>
<sequence length="163" mass="17908">MDAVLWKHGLACTRLHVAGCTSSSTPRAISMSGSSQCSVMSVEVACRRRHWIPGRGAITPFYRCMLMGTRERTLEMWPPVAAEARECGCEGCIQCSHRLAVVLGQQRLGGSEESSGHRHITVTPMLDHEQLTRRARAPRGIVGVNEQDASAVLTIVVTFWHPN</sequence>
<keyword evidence="2" id="KW-1185">Reference proteome</keyword>
<gene>
    <name evidence="1" type="ORF">MYCIT1_LOCUS34450</name>
</gene>